<evidence type="ECO:0000313" key="1">
    <source>
        <dbReference type="EMBL" id="KAJ3707828.1"/>
    </source>
</evidence>
<keyword evidence="2" id="KW-1185">Reference proteome</keyword>
<name>A0AAD6A1N3_9POAL</name>
<sequence length="491" mass="56460">MPPDENEIRAILNIMEPESAPGPDGYTAKFLQQLWPIIKEDLVNSIRKCFEERQAPADWLKCNLILIPKKPEAAKPEEYRPISIGDIHGIKLTPVSTPITHILYADDLLITGPANTDEIINLWGAQKAKSEEKYLGVTLHQPPKYRSYNAQALLHKFNKALGGWKAHTLSYAGRLVLLKSVLLSLPVYAFSVNLYPKVTIRELTSLARKFFWGKTQKNRFLSMIAWDKITIPVTEGGLGVKDLNIFNNALMLKMVWRIASNQNNLWVQIIKDKYCGIKGFWGSSNTKGCSLFWKNLQKLKPYLKDHIYWTIGDGNNILVRGDPWFDNWTNCLNLTRKRNCFLSEAIDSENQCWKANVLKDMLPVNVAQQIMLSDPPILNQQSEDTLCWQPARNKFYSVKEGYMQALKENDRSKVTNCQILPEFDHLRRIYEKNQDRIEINWTNRINVSQAHQLAEIARQHSLLLNGYPTAKQLAKMKCIPLMLAIKTKRKL</sequence>
<comment type="caution">
    <text evidence="1">The sequence shown here is derived from an EMBL/GenBank/DDBJ whole genome shotgun (WGS) entry which is preliminary data.</text>
</comment>
<gene>
    <name evidence="1" type="ORF">LUZ61_011533</name>
</gene>
<proteinExistence type="predicted"/>
<dbReference type="PANTHER" id="PTHR33116">
    <property type="entry name" value="REVERSE TRANSCRIPTASE ZINC-BINDING DOMAIN-CONTAINING PROTEIN-RELATED-RELATED"/>
    <property type="match status" value="1"/>
</dbReference>
<reference evidence="1 2" key="1">
    <citation type="journal article" date="2022" name="Cell">
        <title>Repeat-based holocentromeres influence genome architecture and karyotype evolution.</title>
        <authorList>
            <person name="Hofstatter P.G."/>
            <person name="Thangavel G."/>
            <person name="Lux T."/>
            <person name="Neumann P."/>
            <person name="Vondrak T."/>
            <person name="Novak P."/>
            <person name="Zhang M."/>
            <person name="Costa L."/>
            <person name="Castellani M."/>
            <person name="Scott A."/>
            <person name="Toegelov H."/>
            <person name="Fuchs J."/>
            <person name="Mata-Sucre Y."/>
            <person name="Dias Y."/>
            <person name="Vanzela A.L.L."/>
            <person name="Huettel B."/>
            <person name="Almeida C.C.S."/>
            <person name="Simkova H."/>
            <person name="Souza G."/>
            <person name="Pedrosa-Harand A."/>
            <person name="Macas J."/>
            <person name="Mayer K.F.X."/>
            <person name="Houben A."/>
            <person name="Marques A."/>
        </authorList>
    </citation>
    <scope>NUCLEOTIDE SEQUENCE [LARGE SCALE GENOMIC DNA]</scope>
    <source>
        <strain evidence="1">RhyTen1mFocal</strain>
    </source>
</reference>
<dbReference type="AlphaFoldDB" id="A0AAD6A1N3"/>
<dbReference type="Proteomes" id="UP001210211">
    <property type="component" value="Unassembled WGS sequence"/>
</dbReference>
<accession>A0AAD6A1N3</accession>
<evidence type="ECO:0000313" key="2">
    <source>
        <dbReference type="Proteomes" id="UP001210211"/>
    </source>
</evidence>
<evidence type="ECO:0008006" key="3">
    <source>
        <dbReference type="Google" id="ProtNLM"/>
    </source>
</evidence>
<protein>
    <recommendedName>
        <fullName evidence="3">Reverse transcriptase domain-containing protein</fullName>
    </recommendedName>
</protein>
<organism evidence="1 2">
    <name type="scientific">Rhynchospora tenuis</name>
    <dbReference type="NCBI Taxonomy" id="198213"/>
    <lineage>
        <taxon>Eukaryota</taxon>
        <taxon>Viridiplantae</taxon>
        <taxon>Streptophyta</taxon>
        <taxon>Embryophyta</taxon>
        <taxon>Tracheophyta</taxon>
        <taxon>Spermatophyta</taxon>
        <taxon>Magnoliopsida</taxon>
        <taxon>Liliopsida</taxon>
        <taxon>Poales</taxon>
        <taxon>Cyperaceae</taxon>
        <taxon>Cyperoideae</taxon>
        <taxon>Rhynchosporeae</taxon>
        <taxon>Rhynchospora</taxon>
    </lineage>
</organism>
<dbReference type="EMBL" id="JAMRDG010000001">
    <property type="protein sequence ID" value="KAJ3707828.1"/>
    <property type="molecule type" value="Genomic_DNA"/>
</dbReference>
<dbReference type="PANTHER" id="PTHR33116:SF78">
    <property type="entry name" value="OS12G0587133 PROTEIN"/>
    <property type="match status" value="1"/>
</dbReference>